<dbReference type="InterPro" id="IPR003170">
    <property type="entry name" value="MurB"/>
</dbReference>
<evidence type="ECO:0000256" key="15">
    <source>
        <dbReference type="ARBA" id="ARBA00023316"/>
    </source>
</evidence>
<dbReference type="InterPro" id="IPR016169">
    <property type="entry name" value="FAD-bd_PCMH_sub2"/>
</dbReference>
<gene>
    <name evidence="18" type="ORF">UFOPK2967_00909</name>
</gene>
<dbReference type="PANTHER" id="PTHR21071:SF4">
    <property type="entry name" value="UDP-N-ACETYLENOLPYRUVOYLGLUCOSAMINE REDUCTASE"/>
    <property type="match status" value="1"/>
</dbReference>
<proteinExistence type="inferred from homology"/>
<evidence type="ECO:0000259" key="17">
    <source>
        <dbReference type="PROSITE" id="PS51387"/>
    </source>
</evidence>
<dbReference type="SUPFAM" id="SSF56176">
    <property type="entry name" value="FAD-binding/transporter-associated domain-like"/>
    <property type="match status" value="1"/>
</dbReference>
<dbReference type="InterPro" id="IPR036635">
    <property type="entry name" value="MurB_C_sf"/>
</dbReference>
<dbReference type="Gene3D" id="3.30.43.10">
    <property type="entry name" value="Uridine Diphospho-n-acetylenolpyruvylglucosamine Reductase, domain 2"/>
    <property type="match status" value="1"/>
</dbReference>
<dbReference type="InterPro" id="IPR011601">
    <property type="entry name" value="MurB_C"/>
</dbReference>
<dbReference type="GO" id="GO:0009252">
    <property type="term" value="P:peptidoglycan biosynthetic process"/>
    <property type="evidence" value="ECO:0007669"/>
    <property type="project" value="UniProtKB-UniPathway"/>
</dbReference>
<dbReference type="InterPro" id="IPR016166">
    <property type="entry name" value="FAD-bd_PCMH"/>
</dbReference>
<dbReference type="GO" id="GO:0071555">
    <property type="term" value="P:cell wall organization"/>
    <property type="evidence" value="ECO:0007669"/>
    <property type="project" value="UniProtKB-KW"/>
</dbReference>
<evidence type="ECO:0000256" key="2">
    <source>
        <dbReference type="ARBA" id="ARBA00003921"/>
    </source>
</evidence>
<dbReference type="GO" id="GO:0051301">
    <property type="term" value="P:cell division"/>
    <property type="evidence" value="ECO:0007669"/>
    <property type="project" value="UniProtKB-KW"/>
</dbReference>
<dbReference type="InterPro" id="IPR036318">
    <property type="entry name" value="FAD-bd_PCMH-like_sf"/>
</dbReference>
<dbReference type="SUPFAM" id="SSF56194">
    <property type="entry name" value="Uridine diphospho-N-Acetylenolpyruvylglucosamine reductase, MurB, C-terminal domain"/>
    <property type="match status" value="1"/>
</dbReference>
<comment type="cofactor">
    <cofactor evidence="1">
        <name>FAD</name>
        <dbReference type="ChEBI" id="CHEBI:57692"/>
    </cofactor>
</comment>
<protein>
    <recommendedName>
        <fullName evidence="5">UDP-N-acetylmuramate dehydrogenase</fullName>
        <ecNumber evidence="5">1.3.1.98</ecNumber>
    </recommendedName>
</protein>
<evidence type="ECO:0000256" key="8">
    <source>
        <dbReference type="ARBA" id="ARBA00022630"/>
    </source>
</evidence>
<dbReference type="PANTHER" id="PTHR21071">
    <property type="entry name" value="UDP-N-ACETYLENOLPYRUVOYLGLUCOSAMINE REDUCTASE"/>
    <property type="match status" value="1"/>
</dbReference>
<comment type="catalytic activity">
    <reaction evidence="16">
        <text>UDP-N-acetyl-alpha-D-muramate + NADP(+) = UDP-N-acetyl-3-O-(1-carboxyvinyl)-alpha-D-glucosamine + NADPH + H(+)</text>
        <dbReference type="Rhea" id="RHEA:12248"/>
        <dbReference type="ChEBI" id="CHEBI:15378"/>
        <dbReference type="ChEBI" id="CHEBI:57783"/>
        <dbReference type="ChEBI" id="CHEBI:58349"/>
        <dbReference type="ChEBI" id="CHEBI:68483"/>
        <dbReference type="ChEBI" id="CHEBI:70757"/>
        <dbReference type="EC" id="1.3.1.98"/>
    </reaction>
</comment>
<feature type="domain" description="FAD-binding PCMH-type" evidence="17">
    <location>
        <begin position="12"/>
        <end position="181"/>
    </location>
</feature>
<dbReference type="EMBL" id="CAFAAC010000071">
    <property type="protein sequence ID" value="CAB4790510.1"/>
    <property type="molecule type" value="Genomic_DNA"/>
</dbReference>
<keyword evidence="12" id="KW-0573">Peptidoglycan synthesis</keyword>
<dbReference type="Pfam" id="PF01565">
    <property type="entry name" value="FAD_binding_4"/>
    <property type="match status" value="1"/>
</dbReference>
<evidence type="ECO:0000256" key="16">
    <source>
        <dbReference type="ARBA" id="ARBA00048914"/>
    </source>
</evidence>
<keyword evidence="13" id="KW-0560">Oxidoreductase</keyword>
<name>A0A6J6WZJ6_9ZZZZ</name>
<comment type="pathway">
    <text evidence="4">Cell wall biogenesis; peptidoglycan biosynthesis.</text>
</comment>
<dbReference type="InterPro" id="IPR016167">
    <property type="entry name" value="FAD-bd_PCMH_sub1"/>
</dbReference>
<dbReference type="Pfam" id="PF02873">
    <property type="entry name" value="MurB_C"/>
    <property type="match status" value="1"/>
</dbReference>
<dbReference type="InterPro" id="IPR006094">
    <property type="entry name" value="Oxid_FAD_bind_N"/>
</dbReference>
<evidence type="ECO:0000256" key="11">
    <source>
        <dbReference type="ARBA" id="ARBA00022960"/>
    </source>
</evidence>
<comment type="subcellular location">
    <subcellularLocation>
        <location evidence="3">Cytoplasm</location>
    </subcellularLocation>
</comment>
<evidence type="ECO:0000256" key="13">
    <source>
        <dbReference type="ARBA" id="ARBA00023002"/>
    </source>
</evidence>
<evidence type="ECO:0000256" key="3">
    <source>
        <dbReference type="ARBA" id="ARBA00004496"/>
    </source>
</evidence>
<evidence type="ECO:0000313" key="18">
    <source>
        <dbReference type="EMBL" id="CAB4790510.1"/>
    </source>
</evidence>
<comment type="function">
    <text evidence="2">Cell wall formation.</text>
</comment>
<keyword evidence="10" id="KW-0521">NADP</keyword>
<dbReference type="HAMAP" id="MF_00037">
    <property type="entry name" value="MurB"/>
    <property type="match status" value="1"/>
</dbReference>
<keyword evidence="6" id="KW-0963">Cytoplasm</keyword>
<dbReference type="GO" id="GO:0008762">
    <property type="term" value="F:UDP-N-acetylmuramate dehydrogenase activity"/>
    <property type="evidence" value="ECO:0007669"/>
    <property type="project" value="UniProtKB-EC"/>
</dbReference>
<keyword evidence="7" id="KW-0132">Cell division</keyword>
<keyword evidence="11" id="KW-0133">Cell shape</keyword>
<keyword evidence="8" id="KW-0285">Flavoprotein</keyword>
<evidence type="ECO:0000256" key="7">
    <source>
        <dbReference type="ARBA" id="ARBA00022618"/>
    </source>
</evidence>
<evidence type="ECO:0000256" key="4">
    <source>
        <dbReference type="ARBA" id="ARBA00004752"/>
    </source>
</evidence>
<keyword evidence="15" id="KW-0961">Cell wall biogenesis/degradation</keyword>
<dbReference type="EC" id="1.3.1.98" evidence="5"/>
<dbReference type="GO" id="GO:0005829">
    <property type="term" value="C:cytosol"/>
    <property type="evidence" value="ECO:0007669"/>
    <property type="project" value="TreeGrafter"/>
</dbReference>
<dbReference type="PROSITE" id="PS51387">
    <property type="entry name" value="FAD_PCMH"/>
    <property type="match status" value="1"/>
</dbReference>
<evidence type="ECO:0000256" key="1">
    <source>
        <dbReference type="ARBA" id="ARBA00001974"/>
    </source>
</evidence>
<evidence type="ECO:0000256" key="5">
    <source>
        <dbReference type="ARBA" id="ARBA00012518"/>
    </source>
</evidence>
<sequence length="339" mass="36395">MTELSDYTSFRVGGTAKKFIEVSTEAEIIAAIESAGDGPLLIMGAGTNILVSDEGFKGTVIRISNNDLESEVDACSGATLKIGAGEDWDDFVATTISRGFAGLETLSGIPGTVGAAPIQNIGAYGHEASEFITRVRTYDRKEKKLTTFTNSECGFSYRTSRFKTEKDRYVILDVSFQLRIGEESAPIIYAELAEALGIKVGEKALVKKTREVTLALREKKGMLLNKSDHDTWSAGSFFTNPIIDANVAEKLPASAPRWPQANGRVKTSAAWLMENAGVHKGDSIQGARISTKHVLALTNSGNATASDITALAREAQKKVKEAFGITLEPEVNLIGLSLL</sequence>
<reference evidence="18" key="1">
    <citation type="submission" date="2020-05" db="EMBL/GenBank/DDBJ databases">
        <authorList>
            <person name="Chiriac C."/>
            <person name="Salcher M."/>
            <person name="Ghai R."/>
            <person name="Kavagutti S V."/>
        </authorList>
    </citation>
    <scope>NUCLEOTIDE SEQUENCE</scope>
</reference>
<dbReference type="GO" id="GO:0071949">
    <property type="term" value="F:FAD binding"/>
    <property type="evidence" value="ECO:0007669"/>
    <property type="project" value="InterPro"/>
</dbReference>
<dbReference type="AlphaFoldDB" id="A0A6J6WZJ6"/>
<keyword evidence="9" id="KW-0274">FAD</keyword>
<dbReference type="Gene3D" id="3.90.78.10">
    <property type="entry name" value="UDP-N-acetylenolpyruvoylglucosamine reductase, C-terminal domain"/>
    <property type="match status" value="1"/>
</dbReference>
<dbReference type="NCBIfam" id="NF010478">
    <property type="entry name" value="PRK13903.1"/>
    <property type="match status" value="1"/>
</dbReference>
<evidence type="ECO:0000256" key="10">
    <source>
        <dbReference type="ARBA" id="ARBA00022857"/>
    </source>
</evidence>
<accession>A0A6J6WZJ6</accession>
<keyword evidence="14" id="KW-0131">Cell cycle</keyword>
<evidence type="ECO:0000256" key="14">
    <source>
        <dbReference type="ARBA" id="ARBA00023306"/>
    </source>
</evidence>
<organism evidence="18">
    <name type="scientific">freshwater metagenome</name>
    <dbReference type="NCBI Taxonomy" id="449393"/>
    <lineage>
        <taxon>unclassified sequences</taxon>
        <taxon>metagenomes</taxon>
        <taxon>ecological metagenomes</taxon>
    </lineage>
</organism>
<dbReference type="Gene3D" id="3.30.465.10">
    <property type="match status" value="1"/>
</dbReference>
<evidence type="ECO:0000256" key="6">
    <source>
        <dbReference type="ARBA" id="ARBA00022490"/>
    </source>
</evidence>
<dbReference type="GO" id="GO:0008360">
    <property type="term" value="P:regulation of cell shape"/>
    <property type="evidence" value="ECO:0007669"/>
    <property type="project" value="UniProtKB-KW"/>
</dbReference>
<dbReference type="UniPathway" id="UPA00219"/>
<evidence type="ECO:0000256" key="9">
    <source>
        <dbReference type="ARBA" id="ARBA00022827"/>
    </source>
</evidence>
<dbReference type="NCBIfam" id="TIGR00179">
    <property type="entry name" value="murB"/>
    <property type="match status" value="1"/>
</dbReference>
<evidence type="ECO:0000256" key="12">
    <source>
        <dbReference type="ARBA" id="ARBA00022984"/>
    </source>
</evidence>